<comment type="subcellular location">
    <subcellularLocation>
        <location evidence="1 4">Nucleus</location>
    </subcellularLocation>
</comment>
<protein>
    <recommendedName>
        <fullName evidence="4">Ninja-family protein</fullName>
    </recommendedName>
    <alternativeName>
        <fullName evidence="4">ABI-binding protein</fullName>
    </alternativeName>
</protein>
<dbReference type="GO" id="GO:0009867">
    <property type="term" value="P:jasmonic acid mediated signaling pathway"/>
    <property type="evidence" value="ECO:0007669"/>
    <property type="project" value="TreeGrafter"/>
</dbReference>
<feature type="compositionally biased region" description="Basic and acidic residues" evidence="5">
    <location>
        <begin position="391"/>
        <end position="408"/>
    </location>
</feature>
<dbReference type="Proteomes" id="UP001187471">
    <property type="component" value="Unassembled WGS sequence"/>
</dbReference>
<feature type="compositionally biased region" description="Basic and acidic residues" evidence="5">
    <location>
        <begin position="32"/>
        <end position="44"/>
    </location>
</feature>
<accession>A0AA88QZN4</accession>
<feature type="compositionally biased region" description="Polar residues" evidence="5">
    <location>
        <begin position="344"/>
        <end position="361"/>
    </location>
</feature>
<feature type="compositionally biased region" description="Acidic residues" evidence="5">
    <location>
        <begin position="163"/>
        <end position="172"/>
    </location>
</feature>
<feature type="compositionally biased region" description="Polar residues" evidence="5">
    <location>
        <begin position="321"/>
        <end position="331"/>
    </location>
</feature>
<feature type="region of interest" description="Disordered" evidence="5">
    <location>
        <begin position="109"/>
        <end position="137"/>
    </location>
</feature>
<evidence type="ECO:0000313" key="8">
    <source>
        <dbReference type="Proteomes" id="UP001187471"/>
    </source>
</evidence>
<dbReference type="PANTHER" id="PTHR31413">
    <property type="entry name" value="AFP HOMOLOG 2"/>
    <property type="match status" value="1"/>
</dbReference>
<dbReference type="GO" id="GO:0045892">
    <property type="term" value="P:negative regulation of DNA-templated transcription"/>
    <property type="evidence" value="ECO:0007669"/>
    <property type="project" value="TreeGrafter"/>
</dbReference>
<evidence type="ECO:0000259" key="6">
    <source>
        <dbReference type="Pfam" id="PF16135"/>
    </source>
</evidence>
<feature type="region of interest" description="Disordered" evidence="5">
    <location>
        <begin position="20"/>
        <end position="44"/>
    </location>
</feature>
<feature type="domain" description="Tify" evidence="6">
    <location>
        <begin position="464"/>
        <end position="491"/>
    </location>
</feature>
<evidence type="ECO:0000256" key="3">
    <source>
        <dbReference type="ARBA" id="ARBA00023242"/>
    </source>
</evidence>
<dbReference type="AlphaFoldDB" id="A0AA88QZN4"/>
<feature type="compositionally biased region" description="Low complexity" evidence="5">
    <location>
        <begin position="499"/>
        <end position="512"/>
    </location>
</feature>
<feature type="region of interest" description="Disordered" evidence="5">
    <location>
        <begin position="483"/>
        <end position="512"/>
    </location>
</feature>
<feature type="region of interest" description="Disordered" evidence="5">
    <location>
        <begin position="314"/>
        <end position="411"/>
    </location>
</feature>
<evidence type="ECO:0000256" key="5">
    <source>
        <dbReference type="SAM" id="MobiDB-lite"/>
    </source>
</evidence>
<gene>
    <name evidence="7" type="ORF">RJ640_027427</name>
</gene>
<feature type="compositionally biased region" description="Polar residues" evidence="5">
    <location>
        <begin position="20"/>
        <end position="31"/>
    </location>
</feature>
<feature type="compositionally biased region" description="Polar residues" evidence="5">
    <location>
        <begin position="151"/>
        <end position="162"/>
    </location>
</feature>
<feature type="region of interest" description="Disordered" evidence="5">
    <location>
        <begin position="151"/>
        <end position="199"/>
    </location>
</feature>
<comment type="caution">
    <text evidence="7">The sequence shown here is derived from an EMBL/GenBank/DDBJ whole genome shotgun (WGS) entry which is preliminary data.</text>
</comment>
<keyword evidence="8" id="KW-1185">Reference proteome</keyword>
<dbReference type="InterPro" id="IPR031307">
    <property type="entry name" value="Ninja_fam"/>
</dbReference>
<comment type="function">
    <text evidence="4">Acts as a negative regulator of abscisic acid (ABA) response.</text>
</comment>
<dbReference type="EMBL" id="JAVXUO010001739">
    <property type="protein sequence ID" value="KAK2979563.1"/>
    <property type="molecule type" value="Genomic_DNA"/>
</dbReference>
<dbReference type="Pfam" id="PF16135">
    <property type="entry name" value="TDBD"/>
    <property type="match status" value="1"/>
</dbReference>
<dbReference type="InterPro" id="IPR032308">
    <property type="entry name" value="TDBD"/>
</dbReference>
<reference evidence="7" key="1">
    <citation type="submission" date="2022-12" db="EMBL/GenBank/DDBJ databases">
        <title>Draft genome assemblies for two species of Escallonia (Escalloniales).</title>
        <authorList>
            <person name="Chanderbali A."/>
            <person name="Dervinis C."/>
            <person name="Anghel I."/>
            <person name="Soltis D."/>
            <person name="Soltis P."/>
            <person name="Zapata F."/>
        </authorList>
    </citation>
    <scope>NUCLEOTIDE SEQUENCE</scope>
    <source>
        <strain evidence="7">UCBG92.1500</strain>
        <tissue evidence="7">Leaf</tissue>
    </source>
</reference>
<evidence type="ECO:0000256" key="4">
    <source>
        <dbReference type="RuleBase" id="RU369029"/>
    </source>
</evidence>
<dbReference type="PANTHER" id="PTHR31413:SF12">
    <property type="entry name" value="AFP HOMOLOG 2"/>
    <property type="match status" value="1"/>
</dbReference>
<evidence type="ECO:0000256" key="2">
    <source>
        <dbReference type="ARBA" id="ARBA00006081"/>
    </source>
</evidence>
<organism evidence="7 8">
    <name type="scientific">Escallonia rubra</name>
    <dbReference type="NCBI Taxonomy" id="112253"/>
    <lineage>
        <taxon>Eukaryota</taxon>
        <taxon>Viridiplantae</taxon>
        <taxon>Streptophyta</taxon>
        <taxon>Embryophyta</taxon>
        <taxon>Tracheophyta</taxon>
        <taxon>Spermatophyta</taxon>
        <taxon>Magnoliopsida</taxon>
        <taxon>eudicotyledons</taxon>
        <taxon>Gunneridae</taxon>
        <taxon>Pentapetalae</taxon>
        <taxon>asterids</taxon>
        <taxon>campanulids</taxon>
        <taxon>Escalloniales</taxon>
        <taxon>Escalloniaceae</taxon>
        <taxon>Escallonia</taxon>
    </lineage>
</organism>
<evidence type="ECO:0000313" key="7">
    <source>
        <dbReference type="EMBL" id="KAK2979563.1"/>
    </source>
</evidence>
<dbReference type="GO" id="GO:0005634">
    <property type="term" value="C:nucleus"/>
    <property type="evidence" value="ECO:0007669"/>
    <property type="project" value="UniProtKB-SubCell"/>
</dbReference>
<proteinExistence type="inferred from homology"/>
<name>A0AA88QZN4_9ASTE</name>
<keyword evidence="3 4" id="KW-0539">Nucleus</keyword>
<feature type="compositionally biased region" description="Basic and acidic residues" evidence="5">
    <location>
        <begin position="362"/>
        <end position="382"/>
    </location>
</feature>
<evidence type="ECO:0000256" key="1">
    <source>
        <dbReference type="ARBA" id="ARBA00004123"/>
    </source>
</evidence>
<comment type="similarity">
    <text evidence="2 4">Belongs to the Ninja family.</text>
</comment>
<sequence>MEDDNGLELSLGLPCGGSSVISKVKNGSSSDSRTEEGDRGSKIIDDFKTFLDGGTQKQDFGTKSQRSDLVKPEENFFNALSKEAVNADASTNLNNGGYWLGNDNRSIEVEEEKRPEAGNKRNNLFDEINHQRKREREVQHADLYEKTRTSHISITTDEGSTAENEDVADSEADGSTSKLAPHLDDGSKRYVGGGGLPEVPKEVNRVSDSGGVDLQEQRRFTISSGNEFKHGNVPYSVQFPTQSVNIMNASYLQPVKDTNGPIGAPAMSCYSLPGIMQVMTGANGERPATQPVMPANLPMMFGYSPVQLPMLDKDNSWGPVSHSQQFHQSSICRGPPNSDKQNDGLKTSQASVSIGQKSFETTQHDGRKLEWAQGDGKRHNTEEGSSSQAEDDAKGNSIRRTDAADQPRIEGIASEVQTIRPGIATDLKFGGCGSYPNLPWVSTTSPGANGRTISGVTYRFSATQIRIVCACHGSHMSPEEFVQHAGEEQTNSDTGPVLASFPASNPPASAQS</sequence>